<dbReference type="PANTHER" id="PTHR19211">
    <property type="entry name" value="ATP-BINDING TRANSPORT PROTEIN-RELATED"/>
    <property type="match status" value="1"/>
</dbReference>
<feature type="coiled-coil region" evidence="4">
    <location>
        <begin position="225"/>
        <end position="252"/>
    </location>
</feature>
<evidence type="ECO:0000256" key="4">
    <source>
        <dbReference type="SAM" id="Coils"/>
    </source>
</evidence>
<dbReference type="InterPro" id="IPR003439">
    <property type="entry name" value="ABC_transporter-like_ATP-bd"/>
</dbReference>
<accession>A0A1Z9YXL7</accession>
<dbReference type="RefSeq" id="WP_087620554.1">
    <property type="nucleotide sequence ID" value="NZ_NEXX01000003.1"/>
</dbReference>
<keyword evidence="1" id="KW-0677">Repeat</keyword>
<evidence type="ECO:0000259" key="5">
    <source>
        <dbReference type="PROSITE" id="PS50893"/>
    </source>
</evidence>
<dbReference type="GO" id="GO:0005524">
    <property type="term" value="F:ATP binding"/>
    <property type="evidence" value="ECO:0007669"/>
    <property type="project" value="UniProtKB-KW"/>
</dbReference>
<protein>
    <submittedName>
        <fullName evidence="6">ABC transporter ATP-binding protein</fullName>
    </submittedName>
</protein>
<dbReference type="SMART" id="SM00382">
    <property type="entry name" value="AAA"/>
    <property type="match status" value="2"/>
</dbReference>
<sequence length="523" mass="59748">MSRQACIIRSLSVTFTQHCLFQQLSFQLPFAQCAALIGRNGQGKSLLMSMLNHFDPALATGEIDWRCQYAYLAQFHTPAATIAEALDVQELYQIFQRIEHNQASFSDFDRVEQLWHLPQQWQQILNDASLPIDLSFPCDQLSEGQKTKLALCRLFLLKDHYLLLDEPSNHLDAANRQWLIRSLQQHPAGCLVISHERNLLRQMQHIYALQDNAIHYYQGNYDHYLTQHQLQVEALARNVNQQKRELKQLKIQQHDSLMKAQKRQQTGKKIRESGSQAKILLDYQKEQATQSQSALKQQQQRQIQQSRQQLQEKQLQLEKTQSQRFQFSFPQHKTGEILRLKDVMLPFASQQKITLALSAGEKIHMVGNNGVGKSTLLKTIAGLLKSKSGDIFCKAKLLYLDQNFYFGDQQLNALAQLKPFNPQYSDSEWRNLLGQLGIRGDKALYPLHQLSGGEKLKVALLGLSQHAEAVDLLLLDEPENHLDIESRELLAAAISSFTGAVILVSHDQNFVEECGINTTFILS</sequence>
<dbReference type="Pfam" id="PF00005">
    <property type="entry name" value="ABC_tran"/>
    <property type="match status" value="2"/>
</dbReference>
<dbReference type="InterPro" id="IPR050611">
    <property type="entry name" value="ABCF"/>
</dbReference>
<evidence type="ECO:0000256" key="2">
    <source>
        <dbReference type="ARBA" id="ARBA00022741"/>
    </source>
</evidence>
<organism evidence="6 7">
    <name type="scientific">Acinetobacter populi</name>
    <dbReference type="NCBI Taxonomy" id="1582270"/>
    <lineage>
        <taxon>Bacteria</taxon>
        <taxon>Pseudomonadati</taxon>
        <taxon>Pseudomonadota</taxon>
        <taxon>Gammaproteobacteria</taxon>
        <taxon>Moraxellales</taxon>
        <taxon>Moraxellaceae</taxon>
        <taxon>Acinetobacter</taxon>
    </lineage>
</organism>
<keyword evidence="7" id="KW-1185">Reference proteome</keyword>
<dbReference type="InterPro" id="IPR003593">
    <property type="entry name" value="AAA+_ATPase"/>
</dbReference>
<keyword evidence="3 6" id="KW-0067">ATP-binding</keyword>
<dbReference type="Proteomes" id="UP000196536">
    <property type="component" value="Unassembled WGS sequence"/>
</dbReference>
<dbReference type="PANTHER" id="PTHR19211:SF6">
    <property type="entry name" value="BLL7188 PROTEIN"/>
    <property type="match status" value="1"/>
</dbReference>
<dbReference type="Gene3D" id="3.40.50.300">
    <property type="entry name" value="P-loop containing nucleotide triphosphate hydrolases"/>
    <property type="match status" value="2"/>
</dbReference>
<evidence type="ECO:0000256" key="3">
    <source>
        <dbReference type="ARBA" id="ARBA00022840"/>
    </source>
</evidence>
<gene>
    <name evidence="6" type="ORF">CAP51_09650</name>
</gene>
<dbReference type="AlphaFoldDB" id="A0A1Z9YXL7"/>
<feature type="domain" description="ABC transporter" evidence="5">
    <location>
        <begin position="2"/>
        <end position="236"/>
    </location>
</feature>
<dbReference type="PROSITE" id="PS50893">
    <property type="entry name" value="ABC_TRANSPORTER_2"/>
    <property type="match status" value="1"/>
</dbReference>
<comment type="caution">
    <text evidence="6">The sequence shown here is derived from an EMBL/GenBank/DDBJ whole genome shotgun (WGS) entry which is preliminary data.</text>
</comment>
<dbReference type="SUPFAM" id="SSF52540">
    <property type="entry name" value="P-loop containing nucleoside triphosphate hydrolases"/>
    <property type="match status" value="2"/>
</dbReference>
<dbReference type="GO" id="GO:0016887">
    <property type="term" value="F:ATP hydrolysis activity"/>
    <property type="evidence" value="ECO:0007669"/>
    <property type="project" value="InterPro"/>
</dbReference>
<reference evidence="6 7" key="1">
    <citation type="submission" date="2017-05" db="EMBL/GenBank/DDBJ databases">
        <title>Acinetobacter populi ANC 5415 (= PBJ7), whole genome shotgun sequencing project.</title>
        <authorList>
            <person name="Nemec A."/>
            <person name="Radolfova-Krizova L."/>
        </authorList>
    </citation>
    <scope>NUCLEOTIDE SEQUENCE [LARGE SCALE GENOMIC DNA]</scope>
    <source>
        <strain evidence="6 7">PBJ7</strain>
    </source>
</reference>
<keyword evidence="2" id="KW-0547">Nucleotide-binding</keyword>
<evidence type="ECO:0000313" key="7">
    <source>
        <dbReference type="Proteomes" id="UP000196536"/>
    </source>
</evidence>
<dbReference type="EMBL" id="NEXX01000003">
    <property type="protein sequence ID" value="OUY06951.1"/>
    <property type="molecule type" value="Genomic_DNA"/>
</dbReference>
<name>A0A1Z9YXL7_9GAMM</name>
<keyword evidence="4" id="KW-0175">Coiled coil</keyword>
<proteinExistence type="predicted"/>
<feature type="coiled-coil region" evidence="4">
    <location>
        <begin position="296"/>
        <end position="323"/>
    </location>
</feature>
<dbReference type="InterPro" id="IPR027417">
    <property type="entry name" value="P-loop_NTPase"/>
</dbReference>
<dbReference type="OrthoDB" id="9808609at2"/>
<evidence type="ECO:0000256" key="1">
    <source>
        <dbReference type="ARBA" id="ARBA00022737"/>
    </source>
</evidence>
<evidence type="ECO:0000313" key="6">
    <source>
        <dbReference type="EMBL" id="OUY06951.1"/>
    </source>
</evidence>